<dbReference type="EMBL" id="CYGX02000138">
    <property type="protein sequence ID" value="SIT49381.1"/>
    <property type="molecule type" value="Genomic_DNA"/>
</dbReference>
<evidence type="ECO:0000313" key="3">
    <source>
        <dbReference type="Proteomes" id="UP000187012"/>
    </source>
</evidence>
<evidence type="ECO:0000313" key="2">
    <source>
        <dbReference type="EMBL" id="SIT49381.1"/>
    </source>
</evidence>
<organism evidence="2 3">
    <name type="scientific">Paraburkholderia ribeironis</name>
    <dbReference type="NCBI Taxonomy" id="1247936"/>
    <lineage>
        <taxon>Bacteria</taxon>
        <taxon>Pseudomonadati</taxon>
        <taxon>Pseudomonadota</taxon>
        <taxon>Betaproteobacteria</taxon>
        <taxon>Burkholderiales</taxon>
        <taxon>Burkholderiaceae</taxon>
        <taxon>Paraburkholderia</taxon>
    </lineage>
</organism>
<name>A0A1N7SPK7_9BURK</name>
<accession>A0A1N7SPK7</accession>
<keyword evidence="3" id="KW-1185">Reference proteome</keyword>
<dbReference type="Proteomes" id="UP000187012">
    <property type="component" value="Unassembled WGS sequence"/>
</dbReference>
<gene>
    <name evidence="2" type="ORF">BN2475_1380005</name>
</gene>
<feature type="compositionally biased region" description="Basic and acidic residues" evidence="1">
    <location>
        <begin position="16"/>
        <end position="30"/>
    </location>
</feature>
<dbReference type="STRING" id="1247936.BN2475_1380005"/>
<proteinExistence type="predicted"/>
<sequence>MRRSGYAKMSFQAEHGTVEGHEPIETHLRVESSPLPTPLKRQDADRRRSQVWTGAANAGWRCMPARWNHGERAARP</sequence>
<protein>
    <submittedName>
        <fullName evidence="2">Uncharacterized protein</fullName>
    </submittedName>
</protein>
<dbReference type="AlphaFoldDB" id="A0A1N7SPK7"/>
<evidence type="ECO:0000256" key="1">
    <source>
        <dbReference type="SAM" id="MobiDB-lite"/>
    </source>
</evidence>
<feature type="region of interest" description="Disordered" evidence="1">
    <location>
        <begin position="1"/>
        <end position="54"/>
    </location>
</feature>
<reference evidence="2 3" key="1">
    <citation type="submission" date="2016-12" db="EMBL/GenBank/DDBJ databases">
        <authorList>
            <person name="Song W.-J."/>
            <person name="Kurnit D.M."/>
        </authorList>
    </citation>
    <scope>NUCLEOTIDE SEQUENCE [LARGE SCALE GENOMIC DNA]</scope>
    <source>
        <strain evidence="2 3">STM7296</strain>
    </source>
</reference>